<dbReference type="Proteomes" id="UP000735302">
    <property type="component" value="Unassembled WGS sequence"/>
</dbReference>
<proteinExistence type="predicted"/>
<reference evidence="2 3" key="1">
    <citation type="journal article" date="2021" name="Elife">
        <title>Chloroplast acquisition without the gene transfer in kleptoplastic sea slugs, Plakobranchus ocellatus.</title>
        <authorList>
            <person name="Maeda T."/>
            <person name="Takahashi S."/>
            <person name="Yoshida T."/>
            <person name="Shimamura S."/>
            <person name="Takaki Y."/>
            <person name="Nagai Y."/>
            <person name="Toyoda A."/>
            <person name="Suzuki Y."/>
            <person name="Arimoto A."/>
            <person name="Ishii H."/>
            <person name="Satoh N."/>
            <person name="Nishiyama T."/>
            <person name="Hasebe M."/>
            <person name="Maruyama T."/>
            <person name="Minagawa J."/>
            <person name="Obokata J."/>
            <person name="Shigenobu S."/>
        </authorList>
    </citation>
    <scope>NUCLEOTIDE SEQUENCE [LARGE SCALE GENOMIC DNA]</scope>
</reference>
<accession>A0AAV3ZMS1</accession>
<protein>
    <submittedName>
        <fullName evidence="2">Uncharacterized protein</fullName>
    </submittedName>
</protein>
<feature type="compositionally biased region" description="Low complexity" evidence="1">
    <location>
        <begin position="77"/>
        <end position="86"/>
    </location>
</feature>
<dbReference type="EMBL" id="BLXT01002524">
    <property type="protein sequence ID" value="GFN95688.1"/>
    <property type="molecule type" value="Genomic_DNA"/>
</dbReference>
<sequence>MAGRGMLRTLFSRLAGSPRSADTATKLSLTSDMGWERCSPMNLTQAGLKDDSTLLLSSRRSGDPTTSSGVNNQLFTSDSSVKSSVSPTVDFVRFSTSLQQHRNHTTRLPSDSSVKSSVSQTFDFVRFSTSLQQHRNHITRLPSDS</sequence>
<organism evidence="2 3">
    <name type="scientific">Plakobranchus ocellatus</name>
    <dbReference type="NCBI Taxonomy" id="259542"/>
    <lineage>
        <taxon>Eukaryota</taxon>
        <taxon>Metazoa</taxon>
        <taxon>Spiralia</taxon>
        <taxon>Lophotrochozoa</taxon>
        <taxon>Mollusca</taxon>
        <taxon>Gastropoda</taxon>
        <taxon>Heterobranchia</taxon>
        <taxon>Euthyneura</taxon>
        <taxon>Panpulmonata</taxon>
        <taxon>Sacoglossa</taxon>
        <taxon>Placobranchoidea</taxon>
        <taxon>Plakobranchidae</taxon>
        <taxon>Plakobranchus</taxon>
    </lineage>
</organism>
<feature type="compositionally biased region" description="Polar residues" evidence="1">
    <location>
        <begin position="63"/>
        <end position="76"/>
    </location>
</feature>
<keyword evidence="3" id="KW-1185">Reference proteome</keyword>
<evidence type="ECO:0000313" key="2">
    <source>
        <dbReference type="EMBL" id="GFN95688.1"/>
    </source>
</evidence>
<comment type="caution">
    <text evidence="2">The sequence shown here is derived from an EMBL/GenBank/DDBJ whole genome shotgun (WGS) entry which is preliminary data.</text>
</comment>
<name>A0AAV3ZMS1_9GAST</name>
<feature type="region of interest" description="Disordered" evidence="1">
    <location>
        <begin position="55"/>
        <end position="86"/>
    </location>
</feature>
<evidence type="ECO:0000313" key="3">
    <source>
        <dbReference type="Proteomes" id="UP000735302"/>
    </source>
</evidence>
<gene>
    <name evidence="2" type="ORF">PoB_002219400</name>
</gene>
<dbReference type="AlphaFoldDB" id="A0AAV3ZMS1"/>
<evidence type="ECO:0000256" key="1">
    <source>
        <dbReference type="SAM" id="MobiDB-lite"/>
    </source>
</evidence>